<dbReference type="AlphaFoldDB" id="A0A6A5RIN3"/>
<dbReference type="EMBL" id="ML978969">
    <property type="protein sequence ID" value="KAF1928205.1"/>
    <property type="molecule type" value="Genomic_DNA"/>
</dbReference>
<dbReference type="OrthoDB" id="2840902at2759"/>
<keyword evidence="3" id="KW-1185">Reference proteome</keyword>
<gene>
    <name evidence="2" type="ORF">M421DRAFT_5277</name>
</gene>
<accession>A0A6A5RIN3</accession>
<evidence type="ECO:0000256" key="1">
    <source>
        <dbReference type="SAM" id="MobiDB-lite"/>
    </source>
</evidence>
<dbReference type="GeneID" id="54352718"/>
<reference evidence="2" key="1">
    <citation type="journal article" date="2020" name="Stud. Mycol.">
        <title>101 Dothideomycetes genomes: a test case for predicting lifestyles and emergence of pathogens.</title>
        <authorList>
            <person name="Haridas S."/>
            <person name="Albert R."/>
            <person name="Binder M."/>
            <person name="Bloem J."/>
            <person name="Labutti K."/>
            <person name="Salamov A."/>
            <person name="Andreopoulos B."/>
            <person name="Baker S."/>
            <person name="Barry K."/>
            <person name="Bills G."/>
            <person name="Bluhm B."/>
            <person name="Cannon C."/>
            <person name="Castanera R."/>
            <person name="Culley D."/>
            <person name="Daum C."/>
            <person name="Ezra D."/>
            <person name="Gonzalez J."/>
            <person name="Henrissat B."/>
            <person name="Kuo A."/>
            <person name="Liang C."/>
            <person name="Lipzen A."/>
            <person name="Lutzoni F."/>
            <person name="Magnuson J."/>
            <person name="Mondo S."/>
            <person name="Nolan M."/>
            <person name="Ohm R."/>
            <person name="Pangilinan J."/>
            <person name="Park H.-J."/>
            <person name="Ramirez L."/>
            <person name="Alfaro M."/>
            <person name="Sun H."/>
            <person name="Tritt A."/>
            <person name="Yoshinaga Y."/>
            <person name="Zwiers L.-H."/>
            <person name="Turgeon B."/>
            <person name="Goodwin S."/>
            <person name="Spatafora J."/>
            <person name="Crous P."/>
            <person name="Grigoriev I."/>
        </authorList>
    </citation>
    <scope>NUCLEOTIDE SEQUENCE</scope>
    <source>
        <strain evidence="2">CBS 183.55</strain>
    </source>
</reference>
<proteinExistence type="predicted"/>
<sequence length="355" mass="39060">MPPFVRQLKPDFEDSAKDFWWQFITKDKKCLAMKVEKSIDGHTTEQTIYGAPIPTAPTNERRFQPSLIPGNEIEGIGGYNMRPKATRCFAFDHGSTGTNDRIVIAGCTLTSTTDRAFVFDFNRTGRSDHIVITRTGADRSFSILQNSNGVFATILKLTDGVAEFGMRPPLDRFLPVEMKERKDTAGQLVCYRPSRGAFWLSAQVDKTLQPVYTQDDPRNGVASFDFKWETDRVVAVDSNATGKLDRTVCFQVVRNPPSPQASQHALAETAGDSSSSPSSPSSIDNSSSSNTAAANTDTPLASHRTPTVSNPFHSLTSWHTLGFENPHTQPKHDASFVPVETAKQQLLTSPTLTSQ</sequence>
<feature type="compositionally biased region" description="Polar residues" evidence="1">
    <location>
        <begin position="304"/>
        <end position="319"/>
    </location>
</feature>
<protein>
    <submittedName>
        <fullName evidence="2">Uncharacterized protein</fullName>
    </submittedName>
</protein>
<dbReference type="RefSeq" id="XP_033448457.1">
    <property type="nucleotide sequence ID" value="XM_033595051.1"/>
</dbReference>
<feature type="region of interest" description="Disordered" evidence="1">
    <location>
        <begin position="255"/>
        <end position="336"/>
    </location>
</feature>
<evidence type="ECO:0000313" key="3">
    <source>
        <dbReference type="Proteomes" id="UP000800082"/>
    </source>
</evidence>
<name>A0A6A5RIN3_9PLEO</name>
<feature type="compositionally biased region" description="Low complexity" evidence="1">
    <location>
        <begin position="272"/>
        <end position="299"/>
    </location>
</feature>
<evidence type="ECO:0000313" key="2">
    <source>
        <dbReference type="EMBL" id="KAF1928205.1"/>
    </source>
</evidence>
<dbReference type="Proteomes" id="UP000800082">
    <property type="component" value="Unassembled WGS sequence"/>
</dbReference>
<organism evidence="2 3">
    <name type="scientific">Didymella exigua CBS 183.55</name>
    <dbReference type="NCBI Taxonomy" id="1150837"/>
    <lineage>
        <taxon>Eukaryota</taxon>
        <taxon>Fungi</taxon>
        <taxon>Dikarya</taxon>
        <taxon>Ascomycota</taxon>
        <taxon>Pezizomycotina</taxon>
        <taxon>Dothideomycetes</taxon>
        <taxon>Pleosporomycetidae</taxon>
        <taxon>Pleosporales</taxon>
        <taxon>Pleosporineae</taxon>
        <taxon>Didymellaceae</taxon>
        <taxon>Didymella</taxon>
    </lineage>
</organism>